<dbReference type="AlphaFoldDB" id="A0A0J1BM72"/>
<protein>
    <recommendedName>
        <fullName evidence="4">Thioredoxin domain-containing protein</fullName>
    </recommendedName>
</protein>
<evidence type="ECO:0008006" key="4">
    <source>
        <dbReference type="Google" id="ProtNLM"/>
    </source>
</evidence>
<sequence>MMKTKSLVSLLLLAFVAVSIAMAIRKVGPSTGSGSAEAVSAQTTTAAATPVGLQSKLAESSFNAVYFHAPHRCPTCRKIESFSQEALTPEIEAGELAWQIADYTSDENSSFVDQFKVFTSTVVLVEMKDGEVVRWKNLEEVWNHTSDQADFTAFINEAWSEFKTS</sequence>
<dbReference type="STRING" id="595434.RISK_000626"/>
<evidence type="ECO:0000313" key="2">
    <source>
        <dbReference type="EMBL" id="KLU07548.1"/>
    </source>
</evidence>
<keyword evidence="3" id="KW-1185">Reference proteome</keyword>
<reference evidence="2" key="1">
    <citation type="submission" date="2015-05" db="EMBL/GenBank/DDBJ databases">
        <title>Permanent draft genome of Rhodopirellula islandicus K833.</title>
        <authorList>
            <person name="Kizina J."/>
            <person name="Richter M."/>
            <person name="Glockner F.O."/>
            <person name="Harder J."/>
        </authorList>
    </citation>
    <scope>NUCLEOTIDE SEQUENCE [LARGE SCALE GENOMIC DNA]</scope>
    <source>
        <strain evidence="2">K833</strain>
    </source>
</reference>
<dbReference type="InterPro" id="IPR047698">
    <property type="entry name" value="ArsF-like"/>
</dbReference>
<gene>
    <name evidence="2" type="ORF">RISK_000626</name>
</gene>
<evidence type="ECO:0000256" key="1">
    <source>
        <dbReference type="SAM" id="SignalP"/>
    </source>
</evidence>
<organism evidence="2 3">
    <name type="scientific">Rhodopirellula islandica</name>
    <dbReference type="NCBI Taxonomy" id="595434"/>
    <lineage>
        <taxon>Bacteria</taxon>
        <taxon>Pseudomonadati</taxon>
        <taxon>Planctomycetota</taxon>
        <taxon>Planctomycetia</taxon>
        <taxon>Pirellulales</taxon>
        <taxon>Pirellulaceae</taxon>
        <taxon>Rhodopirellula</taxon>
    </lineage>
</organism>
<comment type="caution">
    <text evidence="2">The sequence shown here is derived from an EMBL/GenBank/DDBJ whole genome shotgun (WGS) entry which is preliminary data.</text>
</comment>
<dbReference type="NCBIfam" id="NF040494">
    <property type="entry name" value="nitrored_ArsF"/>
    <property type="match status" value="1"/>
</dbReference>
<evidence type="ECO:0000313" key="3">
    <source>
        <dbReference type="Proteomes" id="UP000036367"/>
    </source>
</evidence>
<dbReference type="Proteomes" id="UP000036367">
    <property type="component" value="Unassembled WGS sequence"/>
</dbReference>
<accession>A0A0J1BM72</accession>
<name>A0A0J1BM72_RHOIS</name>
<feature type="signal peptide" evidence="1">
    <location>
        <begin position="1"/>
        <end position="23"/>
    </location>
</feature>
<proteinExistence type="predicted"/>
<dbReference type="EMBL" id="LECT01000006">
    <property type="protein sequence ID" value="KLU07548.1"/>
    <property type="molecule type" value="Genomic_DNA"/>
</dbReference>
<feature type="chain" id="PRO_5005248181" description="Thioredoxin domain-containing protein" evidence="1">
    <location>
        <begin position="24"/>
        <end position="165"/>
    </location>
</feature>
<dbReference type="PATRIC" id="fig|595434.4.peg.606"/>
<keyword evidence="1" id="KW-0732">Signal</keyword>